<feature type="compositionally biased region" description="Basic and acidic residues" evidence="1">
    <location>
        <begin position="74"/>
        <end position="84"/>
    </location>
</feature>
<feature type="compositionally biased region" description="Polar residues" evidence="1">
    <location>
        <begin position="53"/>
        <end position="65"/>
    </location>
</feature>
<feature type="region of interest" description="Disordered" evidence="1">
    <location>
        <begin position="35"/>
        <end position="88"/>
    </location>
</feature>
<feature type="compositionally biased region" description="Low complexity" evidence="1">
    <location>
        <begin position="476"/>
        <end position="487"/>
    </location>
</feature>
<evidence type="ECO:0000313" key="4">
    <source>
        <dbReference type="Proteomes" id="UP000799766"/>
    </source>
</evidence>
<proteinExistence type="predicted"/>
<feature type="compositionally biased region" description="Low complexity" evidence="1">
    <location>
        <begin position="437"/>
        <end position="469"/>
    </location>
</feature>
<dbReference type="PANTHER" id="PTHR39394:SF1">
    <property type="entry name" value="DNAJ HOMOLOGUE SUBFAMILY C MEMBER 28 CONSERVED DOMAIN-CONTAINING PROTEIN"/>
    <property type="match status" value="1"/>
</dbReference>
<dbReference type="AlphaFoldDB" id="A0A6A6P948"/>
<accession>A0A6A6P948</accession>
<feature type="compositionally biased region" description="Basic and acidic residues" evidence="1">
    <location>
        <begin position="568"/>
        <end position="578"/>
    </location>
</feature>
<dbReference type="OrthoDB" id="1922282at2759"/>
<feature type="region of interest" description="Disordered" evidence="1">
    <location>
        <begin position="568"/>
        <end position="588"/>
    </location>
</feature>
<dbReference type="Pfam" id="PF09350">
    <property type="entry name" value="DJC28_CD"/>
    <property type="match status" value="1"/>
</dbReference>
<reference evidence="3" key="1">
    <citation type="journal article" date="2020" name="Stud. Mycol.">
        <title>101 Dothideomycetes genomes: a test case for predicting lifestyles and emergence of pathogens.</title>
        <authorList>
            <person name="Haridas S."/>
            <person name="Albert R."/>
            <person name="Binder M."/>
            <person name="Bloem J."/>
            <person name="Labutti K."/>
            <person name="Salamov A."/>
            <person name="Andreopoulos B."/>
            <person name="Baker S."/>
            <person name="Barry K."/>
            <person name="Bills G."/>
            <person name="Bluhm B."/>
            <person name="Cannon C."/>
            <person name="Castanera R."/>
            <person name="Culley D."/>
            <person name="Daum C."/>
            <person name="Ezra D."/>
            <person name="Gonzalez J."/>
            <person name="Henrissat B."/>
            <person name="Kuo A."/>
            <person name="Liang C."/>
            <person name="Lipzen A."/>
            <person name="Lutzoni F."/>
            <person name="Magnuson J."/>
            <person name="Mondo S."/>
            <person name="Nolan M."/>
            <person name="Ohm R."/>
            <person name="Pangilinan J."/>
            <person name="Park H.-J."/>
            <person name="Ramirez L."/>
            <person name="Alfaro M."/>
            <person name="Sun H."/>
            <person name="Tritt A."/>
            <person name="Yoshinaga Y."/>
            <person name="Zwiers L.-H."/>
            <person name="Turgeon B."/>
            <person name="Goodwin S."/>
            <person name="Spatafora J."/>
            <person name="Crous P."/>
            <person name="Grigoriev I."/>
        </authorList>
    </citation>
    <scope>NUCLEOTIDE SEQUENCE</scope>
    <source>
        <strain evidence="3">ATCC 16933</strain>
    </source>
</reference>
<feature type="region of interest" description="Disordered" evidence="1">
    <location>
        <begin position="426"/>
        <end position="504"/>
    </location>
</feature>
<dbReference type="EMBL" id="MU001673">
    <property type="protein sequence ID" value="KAF2460396.1"/>
    <property type="molecule type" value="Genomic_DNA"/>
</dbReference>
<protein>
    <recommendedName>
        <fullName evidence="2">DnaJ homologue subfamily C member 28 conserved domain-containing protein</fullName>
    </recommendedName>
</protein>
<feature type="domain" description="DnaJ homologue subfamily C member 28 conserved" evidence="2">
    <location>
        <begin position="287"/>
        <end position="356"/>
    </location>
</feature>
<feature type="compositionally biased region" description="Gly residues" evidence="1">
    <location>
        <begin position="189"/>
        <end position="204"/>
    </location>
</feature>
<dbReference type="PANTHER" id="PTHR39394">
    <property type="entry name" value="YALI0E31793P"/>
    <property type="match status" value="1"/>
</dbReference>
<sequence>MTLPSAVAPRARHICARCSRRARHALSPYHLSPLSARHLSSSRSSPPTEDPADTTSTGQDGSKNDNGIAAAETRPAEQRDRQEEDGPDLGAMSARLAQMSEESLEQGSRSARRAVGEAGFDQDLLRQLEDRIAGANFRNEHPQAFAQAGLRDGAGYGTRDMAGARPWTGDEAVEDTALRMLTDAHKPLRGGGGGGGGGGSGGSGSKVPSPRGVPRKVDTGRPSAKGGKGGSSGVRLANARDRSSLYSVLKDSSMSEQEKEQYRREMKERFQPGGRTTPATIQGLTALANQRIEDAIARGQFKNLPRGQKLERDYNASSPFLDTTEYFMNKIIQKQEIVPPWIEKQQELVATASRFRARLRSDWKRHAARVIASRGGSLSVQLVRAEAYAAAEAIDNPPRTKVAETVNSITPEGHLSQITLAGELKTIGGDGATPATAGESAAMSPTAAASAPHPSFPDPITATGPTSTAAPPPTPTTATSSSTTSPSPTGPVRPRALPPPFRDPDWLRTEQSYLSLAIDNLNALTRSYNLMAPDLAKKPYFSLDRELRACYADVAPQLPAAIRERALAPPPRRPDAVGHRPGGVMQRFGTGEGVRVADERSERRYGFREFWRDLFAGGGAS</sequence>
<dbReference type="InterPro" id="IPR018961">
    <property type="entry name" value="DnaJ_homolog_subfam-C_membr-28"/>
</dbReference>
<keyword evidence="4" id="KW-1185">Reference proteome</keyword>
<feature type="compositionally biased region" description="Low complexity" evidence="1">
    <location>
        <begin position="35"/>
        <end position="47"/>
    </location>
</feature>
<feature type="region of interest" description="Disordered" evidence="1">
    <location>
        <begin position="184"/>
        <end position="237"/>
    </location>
</feature>
<dbReference type="Proteomes" id="UP000799766">
    <property type="component" value="Unassembled WGS sequence"/>
</dbReference>
<organism evidence="3 4">
    <name type="scientific">Lineolata rhizophorae</name>
    <dbReference type="NCBI Taxonomy" id="578093"/>
    <lineage>
        <taxon>Eukaryota</taxon>
        <taxon>Fungi</taxon>
        <taxon>Dikarya</taxon>
        <taxon>Ascomycota</taxon>
        <taxon>Pezizomycotina</taxon>
        <taxon>Dothideomycetes</taxon>
        <taxon>Dothideomycetes incertae sedis</taxon>
        <taxon>Lineolatales</taxon>
        <taxon>Lineolataceae</taxon>
        <taxon>Lineolata</taxon>
    </lineage>
</organism>
<evidence type="ECO:0000259" key="2">
    <source>
        <dbReference type="Pfam" id="PF09350"/>
    </source>
</evidence>
<evidence type="ECO:0000256" key="1">
    <source>
        <dbReference type="SAM" id="MobiDB-lite"/>
    </source>
</evidence>
<name>A0A6A6P948_9PEZI</name>
<feature type="compositionally biased region" description="Pro residues" evidence="1">
    <location>
        <begin position="488"/>
        <end position="501"/>
    </location>
</feature>
<evidence type="ECO:0000313" key="3">
    <source>
        <dbReference type="EMBL" id="KAF2460396.1"/>
    </source>
</evidence>
<gene>
    <name evidence="3" type="ORF">BDY21DRAFT_413406</name>
</gene>